<evidence type="ECO:0000313" key="1">
    <source>
        <dbReference type="EMBL" id="MBT9289889.1"/>
    </source>
</evidence>
<proteinExistence type="predicted"/>
<accession>A0A947DA62</accession>
<reference evidence="1 2" key="1">
    <citation type="submission" date="2021-06" db="EMBL/GenBank/DDBJ databases">
        <authorList>
            <person name="Grouzdev D.S."/>
            <person name="Koziaeva V."/>
        </authorList>
    </citation>
    <scope>NUCLEOTIDE SEQUENCE [LARGE SCALE GENOMIC DNA]</scope>
    <source>
        <strain evidence="1 2">22</strain>
    </source>
</reference>
<dbReference type="Proteomes" id="UP000766595">
    <property type="component" value="Unassembled WGS sequence"/>
</dbReference>
<name>A0A947DA62_9HYPH</name>
<sequence length="59" mass="6734">MHRALDDVVDPPVQKTVCRHRKVVDKDDPGTDNAMKIDISLRYQLMIGSARAERCESDH</sequence>
<dbReference type="AlphaFoldDB" id="A0A947DA62"/>
<gene>
    <name evidence="1" type="ORF">KL771_10500</name>
</gene>
<keyword evidence="2" id="KW-1185">Reference proteome</keyword>
<comment type="caution">
    <text evidence="1">The sequence shown here is derived from an EMBL/GenBank/DDBJ whole genome shotgun (WGS) entry which is preliminary data.</text>
</comment>
<evidence type="ECO:0000313" key="2">
    <source>
        <dbReference type="Proteomes" id="UP000766595"/>
    </source>
</evidence>
<dbReference type="EMBL" id="JAHHZF010000004">
    <property type="protein sequence ID" value="MBT9289889.1"/>
    <property type="molecule type" value="Genomic_DNA"/>
</dbReference>
<protein>
    <submittedName>
        <fullName evidence="1">Uncharacterized protein</fullName>
    </submittedName>
</protein>
<organism evidence="1 2">
    <name type="scientific">Prosthecodimorpha staleyi</name>
    <dbReference type="NCBI Taxonomy" id="2840188"/>
    <lineage>
        <taxon>Bacteria</taxon>
        <taxon>Pseudomonadati</taxon>
        <taxon>Pseudomonadota</taxon>
        <taxon>Alphaproteobacteria</taxon>
        <taxon>Hyphomicrobiales</taxon>
        <taxon>Ancalomicrobiaceae</taxon>
        <taxon>Prosthecodimorpha</taxon>
    </lineage>
</organism>